<dbReference type="InParanoid" id="A0A0C3FCS6"/>
<evidence type="ECO:0000313" key="1">
    <source>
        <dbReference type="EMBL" id="KIM77596.1"/>
    </source>
</evidence>
<sequence>MTFAPETVNMSVPAAKGKEKAVAPLKVAIPLFKIALSASPMSDIHMSDTISTPTQPTAGPPHLTVPKKGLRGIVYPERKINAVKLQIVQGEGAVVFANVLIIQFLKALVPKYSKKRNLAGDGSPDDLEMVNTSFTSLLIKSATAETWPCPGTNVPWTPGSIWATYPYHRHEMDSIGWMPVSFIEKTNTISICADSCIGSSTDKQLPCKPCESLPQSLKFQDFIARATEASKFSNWDYLNSQQLKALLRKLSGMCQKLKTQVRIHILFTFSN</sequence>
<proteinExistence type="predicted"/>
<dbReference type="Proteomes" id="UP000054166">
    <property type="component" value="Unassembled WGS sequence"/>
</dbReference>
<reference evidence="2" key="2">
    <citation type="submission" date="2015-01" db="EMBL/GenBank/DDBJ databases">
        <title>Evolutionary Origins and Diversification of the Mycorrhizal Mutualists.</title>
        <authorList>
            <consortium name="DOE Joint Genome Institute"/>
            <consortium name="Mycorrhizal Genomics Consortium"/>
            <person name="Kohler A."/>
            <person name="Kuo A."/>
            <person name="Nagy L.G."/>
            <person name="Floudas D."/>
            <person name="Copeland A."/>
            <person name="Barry K.W."/>
            <person name="Cichocki N."/>
            <person name="Veneault-Fourrey C."/>
            <person name="LaButti K."/>
            <person name="Lindquist E.A."/>
            <person name="Lipzen A."/>
            <person name="Lundell T."/>
            <person name="Morin E."/>
            <person name="Murat C."/>
            <person name="Riley R."/>
            <person name="Ohm R."/>
            <person name="Sun H."/>
            <person name="Tunlid A."/>
            <person name="Henrissat B."/>
            <person name="Grigoriev I.V."/>
            <person name="Hibbett D.S."/>
            <person name="Martin F."/>
        </authorList>
    </citation>
    <scope>NUCLEOTIDE SEQUENCE [LARGE SCALE GENOMIC DNA]</scope>
    <source>
        <strain evidence="2">F 1598</strain>
    </source>
</reference>
<keyword evidence="2" id="KW-1185">Reference proteome</keyword>
<dbReference type="AlphaFoldDB" id="A0A0C3FCS6"/>
<dbReference type="HOGENOM" id="CLU_1027170_0_0_1"/>
<name>A0A0C3FCS6_PILCF</name>
<gene>
    <name evidence="1" type="ORF">PILCRDRAFT_91040</name>
</gene>
<reference evidence="1 2" key="1">
    <citation type="submission" date="2014-04" db="EMBL/GenBank/DDBJ databases">
        <authorList>
            <consortium name="DOE Joint Genome Institute"/>
            <person name="Kuo A."/>
            <person name="Tarkka M."/>
            <person name="Buscot F."/>
            <person name="Kohler A."/>
            <person name="Nagy L.G."/>
            <person name="Floudas D."/>
            <person name="Copeland A."/>
            <person name="Barry K.W."/>
            <person name="Cichocki N."/>
            <person name="Veneault-Fourrey C."/>
            <person name="LaButti K."/>
            <person name="Lindquist E.A."/>
            <person name="Lipzen A."/>
            <person name="Lundell T."/>
            <person name="Morin E."/>
            <person name="Murat C."/>
            <person name="Sun H."/>
            <person name="Tunlid A."/>
            <person name="Henrissat B."/>
            <person name="Grigoriev I.V."/>
            <person name="Hibbett D.S."/>
            <person name="Martin F."/>
            <person name="Nordberg H.P."/>
            <person name="Cantor M.N."/>
            <person name="Hua S.X."/>
        </authorList>
    </citation>
    <scope>NUCLEOTIDE SEQUENCE [LARGE SCALE GENOMIC DNA]</scope>
    <source>
        <strain evidence="1 2">F 1598</strain>
    </source>
</reference>
<evidence type="ECO:0000313" key="2">
    <source>
        <dbReference type="Proteomes" id="UP000054166"/>
    </source>
</evidence>
<protein>
    <submittedName>
        <fullName evidence="1">Uncharacterized protein</fullName>
    </submittedName>
</protein>
<accession>A0A0C3FCS6</accession>
<organism evidence="1 2">
    <name type="scientific">Piloderma croceum (strain F 1598)</name>
    <dbReference type="NCBI Taxonomy" id="765440"/>
    <lineage>
        <taxon>Eukaryota</taxon>
        <taxon>Fungi</taxon>
        <taxon>Dikarya</taxon>
        <taxon>Basidiomycota</taxon>
        <taxon>Agaricomycotina</taxon>
        <taxon>Agaricomycetes</taxon>
        <taxon>Agaricomycetidae</taxon>
        <taxon>Atheliales</taxon>
        <taxon>Atheliaceae</taxon>
        <taxon>Piloderma</taxon>
    </lineage>
</organism>
<dbReference type="OrthoDB" id="10634799at2759"/>
<dbReference type="EMBL" id="KN833023">
    <property type="protein sequence ID" value="KIM77596.1"/>
    <property type="molecule type" value="Genomic_DNA"/>
</dbReference>